<dbReference type="EMBL" id="MG923488">
    <property type="protein sequence ID" value="AZL93148.1"/>
    <property type="molecule type" value="Genomic_DNA"/>
</dbReference>
<keyword evidence="2" id="KW-0496">Mitochondrion</keyword>
<protein>
    <submittedName>
        <fullName evidence="2">NADH dehydrogenase subunit 4L</fullName>
    </submittedName>
</protein>
<keyword evidence="1" id="KW-1133">Transmembrane helix</keyword>
<reference evidence="2" key="1">
    <citation type="journal article" date="2018" name="Mol. Phylogenet. Evol.">
        <title>Mitochondrial phylogenomics of the Hymenoptera.</title>
        <authorList>
            <person name="Tang P."/>
            <person name="Zhu J.C."/>
            <person name="Zheng B.Y."/>
            <person name="Wei S.J."/>
            <person name="Sharkey M."/>
            <person name="Chen X.X."/>
            <person name="Vogler A.P."/>
        </authorList>
    </citation>
    <scope>NUCLEOTIDE SEQUENCE</scope>
</reference>
<feature type="transmembrane region" description="Helical" evidence="1">
    <location>
        <begin position="51"/>
        <end position="74"/>
    </location>
</feature>
<accession>A0A3Q8U9W9</accession>
<organism evidence="2">
    <name type="scientific">Ceraphronidae sp. ZJUH_2016007</name>
    <dbReference type="NCBI Taxonomy" id="2491153"/>
    <lineage>
        <taxon>Eukaryota</taxon>
        <taxon>Metazoa</taxon>
        <taxon>Ecdysozoa</taxon>
        <taxon>Arthropoda</taxon>
        <taxon>Hexapoda</taxon>
        <taxon>Insecta</taxon>
        <taxon>Pterygota</taxon>
        <taxon>Neoptera</taxon>
        <taxon>Endopterygota</taxon>
        <taxon>Hymenoptera</taxon>
        <taxon>Apocrita</taxon>
        <taxon>Ceraphronoidea</taxon>
        <taxon>Ceraphronidae</taxon>
    </lineage>
</organism>
<evidence type="ECO:0000313" key="2">
    <source>
        <dbReference type="EMBL" id="AZL93148.1"/>
    </source>
</evidence>
<gene>
    <name evidence="2" type="primary">nad4l</name>
</gene>
<keyword evidence="1" id="KW-0812">Transmembrane</keyword>
<sequence>MLIMCILLGLLMLIFNKSYVLLTLMFMEFIALNVIYLYMSYYEIMSFNYWILIYMLIFMVCDAVLGLSLLIMMIRSYGHNYINLLFMTF</sequence>
<name>A0A3Q8U9W9_9HYME</name>
<dbReference type="Gene3D" id="1.10.287.3510">
    <property type="match status" value="1"/>
</dbReference>
<keyword evidence="1" id="KW-0472">Membrane</keyword>
<geneLocation type="mitochondrion" evidence="2"/>
<dbReference type="AlphaFoldDB" id="A0A3Q8U9W9"/>
<proteinExistence type="predicted"/>
<evidence type="ECO:0000256" key="1">
    <source>
        <dbReference type="SAM" id="Phobius"/>
    </source>
</evidence>